<dbReference type="GO" id="GO:0008270">
    <property type="term" value="F:zinc ion binding"/>
    <property type="evidence" value="ECO:0007669"/>
    <property type="project" value="UniProtKB-KW"/>
</dbReference>
<dbReference type="SUPFAM" id="SSF57667">
    <property type="entry name" value="beta-beta-alpha zinc fingers"/>
    <property type="match status" value="1"/>
</dbReference>
<dbReference type="OrthoDB" id="9411774at2759"/>
<dbReference type="GO" id="GO:0005634">
    <property type="term" value="C:nucleus"/>
    <property type="evidence" value="ECO:0007669"/>
    <property type="project" value="UniProtKB-SubCell"/>
</dbReference>
<keyword evidence="5" id="KW-0862">Zinc</keyword>
<dbReference type="PROSITE" id="PS51257">
    <property type="entry name" value="PROKAR_LIPOPROTEIN"/>
    <property type="match status" value="1"/>
</dbReference>
<dbReference type="Pfam" id="PF13912">
    <property type="entry name" value="zf-C2H2_6"/>
    <property type="match status" value="2"/>
</dbReference>
<sequence length="158" mass="17766">MKREREIDSISIANCLMLLSCSSINNNHMFECKTCNKKFPSFQALGGHRASHKMQRLNMARDNKDMNKHSISTLKPKTHECSICGLEFAIGQALGGHMRRHRSTNLDGNVHISTNRSNSSLSNRIEASNKGIFGLDLNLTPFENDLELLKIENGNYFG</sequence>
<protein>
    <submittedName>
        <fullName evidence="11">Putative transcription factor C2H2 family</fullName>
    </submittedName>
</protein>
<evidence type="ECO:0000259" key="10">
    <source>
        <dbReference type="PROSITE" id="PS50157"/>
    </source>
</evidence>
<evidence type="ECO:0000256" key="6">
    <source>
        <dbReference type="ARBA" id="ARBA00023015"/>
    </source>
</evidence>
<evidence type="ECO:0000256" key="5">
    <source>
        <dbReference type="ARBA" id="ARBA00022833"/>
    </source>
</evidence>
<name>A0A6A4PU54_LUPAL</name>
<comment type="subcellular location">
    <subcellularLocation>
        <location evidence="1">Nucleus</location>
    </subcellularLocation>
</comment>
<keyword evidence="12" id="KW-1185">Reference proteome</keyword>
<keyword evidence="6" id="KW-0805">Transcription regulation</keyword>
<keyword evidence="4 9" id="KW-0863">Zinc-finger</keyword>
<evidence type="ECO:0000256" key="2">
    <source>
        <dbReference type="ARBA" id="ARBA00022723"/>
    </source>
</evidence>
<evidence type="ECO:0000256" key="7">
    <source>
        <dbReference type="ARBA" id="ARBA00023163"/>
    </source>
</evidence>
<dbReference type="SMART" id="SM00355">
    <property type="entry name" value="ZnF_C2H2"/>
    <property type="match status" value="2"/>
</dbReference>
<feature type="domain" description="C2H2-type" evidence="10">
    <location>
        <begin position="30"/>
        <end position="57"/>
    </location>
</feature>
<gene>
    <name evidence="11" type="ORF">Lalb_Chr10g0091851</name>
</gene>
<reference evidence="12" key="1">
    <citation type="journal article" date="2020" name="Nat. Commun.">
        <title>Genome sequence of the cluster root forming white lupin.</title>
        <authorList>
            <person name="Hufnagel B."/>
            <person name="Marques A."/>
            <person name="Soriano A."/>
            <person name="Marques L."/>
            <person name="Divol F."/>
            <person name="Doumas P."/>
            <person name="Sallet E."/>
            <person name="Mancinotti D."/>
            <person name="Carrere S."/>
            <person name="Marande W."/>
            <person name="Arribat S."/>
            <person name="Keller J."/>
            <person name="Huneau C."/>
            <person name="Blein T."/>
            <person name="Aime D."/>
            <person name="Laguerre M."/>
            <person name="Taylor J."/>
            <person name="Schubert V."/>
            <person name="Nelson M."/>
            <person name="Geu-Flores F."/>
            <person name="Crespi M."/>
            <person name="Gallardo-Guerrero K."/>
            <person name="Delaux P.-M."/>
            <person name="Salse J."/>
            <person name="Berges H."/>
            <person name="Guyot R."/>
            <person name="Gouzy J."/>
            <person name="Peret B."/>
        </authorList>
    </citation>
    <scope>NUCLEOTIDE SEQUENCE [LARGE SCALE GENOMIC DNA]</scope>
    <source>
        <strain evidence="12">cv. Amiga</strain>
    </source>
</reference>
<evidence type="ECO:0000256" key="4">
    <source>
        <dbReference type="ARBA" id="ARBA00022771"/>
    </source>
</evidence>
<comment type="caution">
    <text evidence="11">The sequence shown here is derived from an EMBL/GenBank/DDBJ whole genome shotgun (WGS) entry which is preliminary data.</text>
</comment>
<evidence type="ECO:0000313" key="11">
    <source>
        <dbReference type="EMBL" id="KAE9604939.1"/>
    </source>
</evidence>
<evidence type="ECO:0000256" key="8">
    <source>
        <dbReference type="ARBA" id="ARBA00023242"/>
    </source>
</evidence>
<keyword evidence="3" id="KW-0677">Repeat</keyword>
<dbReference type="PANTHER" id="PTHR26374">
    <property type="entry name" value="ZINC FINGER PROTEIN ZAT5"/>
    <property type="match status" value="1"/>
</dbReference>
<dbReference type="AlphaFoldDB" id="A0A6A4PU54"/>
<keyword evidence="8" id="KW-0539">Nucleus</keyword>
<dbReference type="Proteomes" id="UP000447434">
    <property type="component" value="Chromosome 10"/>
</dbReference>
<proteinExistence type="predicted"/>
<dbReference type="InterPro" id="IPR013087">
    <property type="entry name" value="Znf_C2H2_type"/>
</dbReference>
<keyword evidence="2" id="KW-0479">Metal-binding</keyword>
<feature type="domain" description="C2H2-type" evidence="10">
    <location>
        <begin position="79"/>
        <end position="106"/>
    </location>
</feature>
<dbReference type="PANTHER" id="PTHR26374:SF456">
    <property type="entry name" value="ZINC FINGER PROTEIN ZAT5-LIKE"/>
    <property type="match status" value="1"/>
</dbReference>
<dbReference type="Gene3D" id="3.30.160.60">
    <property type="entry name" value="Classic Zinc Finger"/>
    <property type="match status" value="2"/>
</dbReference>
<accession>A0A6A4PU54</accession>
<evidence type="ECO:0000256" key="1">
    <source>
        <dbReference type="ARBA" id="ARBA00004123"/>
    </source>
</evidence>
<keyword evidence="7" id="KW-0804">Transcription</keyword>
<evidence type="ECO:0000256" key="9">
    <source>
        <dbReference type="PROSITE-ProRule" id="PRU00042"/>
    </source>
</evidence>
<dbReference type="PROSITE" id="PS50157">
    <property type="entry name" value="ZINC_FINGER_C2H2_2"/>
    <property type="match status" value="2"/>
</dbReference>
<dbReference type="PROSITE" id="PS00028">
    <property type="entry name" value="ZINC_FINGER_C2H2_1"/>
    <property type="match status" value="2"/>
</dbReference>
<organism evidence="11 12">
    <name type="scientific">Lupinus albus</name>
    <name type="common">White lupine</name>
    <name type="synonym">Lupinus termis</name>
    <dbReference type="NCBI Taxonomy" id="3870"/>
    <lineage>
        <taxon>Eukaryota</taxon>
        <taxon>Viridiplantae</taxon>
        <taxon>Streptophyta</taxon>
        <taxon>Embryophyta</taxon>
        <taxon>Tracheophyta</taxon>
        <taxon>Spermatophyta</taxon>
        <taxon>Magnoliopsida</taxon>
        <taxon>eudicotyledons</taxon>
        <taxon>Gunneridae</taxon>
        <taxon>Pentapetalae</taxon>
        <taxon>rosids</taxon>
        <taxon>fabids</taxon>
        <taxon>Fabales</taxon>
        <taxon>Fabaceae</taxon>
        <taxon>Papilionoideae</taxon>
        <taxon>50 kb inversion clade</taxon>
        <taxon>genistoids sensu lato</taxon>
        <taxon>core genistoids</taxon>
        <taxon>Genisteae</taxon>
        <taxon>Lupinus</taxon>
    </lineage>
</organism>
<dbReference type="InterPro" id="IPR036236">
    <property type="entry name" value="Znf_C2H2_sf"/>
</dbReference>
<evidence type="ECO:0000256" key="3">
    <source>
        <dbReference type="ARBA" id="ARBA00022737"/>
    </source>
</evidence>
<dbReference type="EMBL" id="WOCE01000010">
    <property type="protein sequence ID" value="KAE9604939.1"/>
    <property type="molecule type" value="Genomic_DNA"/>
</dbReference>
<evidence type="ECO:0000313" key="12">
    <source>
        <dbReference type="Proteomes" id="UP000447434"/>
    </source>
</evidence>